<evidence type="ECO:0000313" key="2">
    <source>
        <dbReference type="EMBL" id="MBS3651778.1"/>
    </source>
</evidence>
<dbReference type="PANTHER" id="PTHR48207:SF3">
    <property type="entry name" value="SUCCINATE--HYDROXYMETHYLGLUTARATE COA-TRANSFERASE"/>
    <property type="match status" value="1"/>
</dbReference>
<organism evidence="2 3">
    <name type="scientific">Pseudaminobacter soli</name>
    <name type="common">ex Zhang et al. 2022</name>
    <dbReference type="NCBI Taxonomy" id="2831468"/>
    <lineage>
        <taxon>Bacteria</taxon>
        <taxon>Pseudomonadati</taxon>
        <taxon>Pseudomonadota</taxon>
        <taxon>Alphaproteobacteria</taxon>
        <taxon>Hyphomicrobiales</taxon>
        <taxon>Phyllobacteriaceae</taxon>
        <taxon>Pseudaminobacter</taxon>
    </lineage>
</organism>
<dbReference type="EMBL" id="JAGWCR010000016">
    <property type="protein sequence ID" value="MBS3651778.1"/>
    <property type="molecule type" value="Genomic_DNA"/>
</dbReference>
<keyword evidence="1 2" id="KW-0808">Transferase</keyword>
<proteinExistence type="predicted"/>
<dbReference type="InterPro" id="IPR003673">
    <property type="entry name" value="CoA-Trfase_fam_III"/>
</dbReference>
<dbReference type="Gene3D" id="3.40.50.10540">
    <property type="entry name" value="Crotonobetainyl-coa:carnitine coa-transferase, domain 1"/>
    <property type="match status" value="1"/>
</dbReference>
<gene>
    <name evidence="2" type="ORF">KEU06_24480</name>
</gene>
<dbReference type="Proteomes" id="UP000680348">
    <property type="component" value="Unassembled WGS sequence"/>
</dbReference>
<comment type="caution">
    <text evidence="2">The sequence shown here is derived from an EMBL/GenBank/DDBJ whole genome shotgun (WGS) entry which is preliminary data.</text>
</comment>
<name>A0A942E285_9HYPH</name>
<evidence type="ECO:0000313" key="3">
    <source>
        <dbReference type="Proteomes" id="UP000680348"/>
    </source>
</evidence>
<reference evidence="2" key="1">
    <citation type="submission" date="2021-04" db="EMBL/GenBank/DDBJ databases">
        <title>Pseudaminobacter soli sp. nov., isolated from paddy soil contaminated by heavy metals.</title>
        <authorList>
            <person name="Zhang K."/>
        </authorList>
    </citation>
    <scope>NUCLEOTIDE SEQUENCE</scope>
    <source>
        <strain evidence="2">19-2017</strain>
    </source>
</reference>
<accession>A0A942E285</accession>
<dbReference type="InterPro" id="IPR044855">
    <property type="entry name" value="CoA-Trfase_III_dom3_sf"/>
</dbReference>
<sequence length="395" mass="43110">MDRQFKPLAGIRVVEMSHMIMGPSCGMFLGFLGAEVIKVEPPEGDKTRKLSGMGRPMFPLFNRGKKSVQLDLETECGREALHKLLGTADVFVENFRDASLSRMGADLERLRIDYPGLILASHKGFLQGPYQERTALDEVVQMMTGLAYMTGPSGRPLRVGSSANDIMGGLFGAFSVLAALLERQETGKGRNIRIGLFENCLLLVAQHMVQFELEGRNPPPMPERDFSWPVYDIFNTADRRQIFVGAVTEGQWAAMCKLLELDALLSDPRLLTRMDQIEARDWTVPIIEKAIAGREADGLLKAFEALGIPYSPISKPSDMYSDPHVMRPGGLATSRMPDGATFRAPSLPFEIDGVMLAGGGDLPAVGEDTDAVLSELGLDQREIAAARGAPKAEAA</sequence>
<keyword evidence="3" id="KW-1185">Reference proteome</keyword>
<dbReference type="PANTHER" id="PTHR48207">
    <property type="entry name" value="SUCCINATE--HYDROXYMETHYLGLUTARATE COA-TRANSFERASE"/>
    <property type="match status" value="1"/>
</dbReference>
<dbReference type="GO" id="GO:0008410">
    <property type="term" value="F:CoA-transferase activity"/>
    <property type="evidence" value="ECO:0007669"/>
    <property type="project" value="TreeGrafter"/>
</dbReference>
<dbReference type="RefSeq" id="WP_188257338.1">
    <property type="nucleotide sequence ID" value="NZ_JABVCF010000016.1"/>
</dbReference>
<dbReference type="SUPFAM" id="SSF89796">
    <property type="entry name" value="CoA-transferase family III (CaiB/BaiF)"/>
    <property type="match status" value="1"/>
</dbReference>
<protein>
    <submittedName>
        <fullName evidence="2">CoA transferase</fullName>
    </submittedName>
</protein>
<dbReference type="InterPro" id="IPR023606">
    <property type="entry name" value="CoA-Trfase_III_dom_1_sf"/>
</dbReference>
<dbReference type="Pfam" id="PF02515">
    <property type="entry name" value="CoA_transf_3"/>
    <property type="match status" value="1"/>
</dbReference>
<dbReference type="InterPro" id="IPR050483">
    <property type="entry name" value="CoA-transferase_III_domain"/>
</dbReference>
<dbReference type="Gene3D" id="3.30.1540.10">
    <property type="entry name" value="formyl-coa transferase, domain 3"/>
    <property type="match status" value="1"/>
</dbReference>
<dbReference type="AlphaFoldDB" id="A0A942E285"/>
<evidence type="ECO:0000256" key="1">
    <source>
        <dbReference type="ARBA" id="ARBA00022679"/>
    </source>
</evidence>